<feature type="transmembrane region" description="Helical" evidence="1">
    <location>
        <begin position="43"/>
        <end position="61"/>
    </location>
</feature>
<keyword evidence="1" id="KW-0472">Membrane</keyword>
<dbReference type="AlphaFoldDB" id="A0A2W5T283"/>
<protein>
    <submittedName>
        <fullName evidence="2">Uncharacterized protein</fullName>
    </submittedName>
</protein>
<proteinExistence type="predicted"/>
<evidence type="ECO:0000313" key="3">
    <source>
        <dbReference type="Proteomes" id="UP000248887"/>
    </source>
</evidence>
<accession>A0A2W5T283</accession>
<dbReference type="EMBL" id="QFQD01000055">
    <property type="protein sequence ID" value="PZQ80920.1"/>
    <property type="molecule type" value="Genomic_DNA"/>
</dbReference>
<sequence>MSSTDPFDRMRFTVRRVSWWQIAIVVAVALAVGTALALVAASVFLVVFPIVAIAGLAYRLFGSRKRGPDAGGPTIIEAEYRVLSPDEVARERGPDLDPNRRLR</sequence>
<keyword evidence="1" id="KW-0812">Transmembrane</keyword>
<reference evidence="2 3" key="1">
    <citation type="submission" date="2017-08" db="EMBL/GenBank/DDBJ databases">
        <title>Infants hospitalized years apart are colonized by the same room-sourced microbial strains.</title>
        <authorList>
            <person name="Brooks B."/>
            <person name="Olm M.R."/>
            <person name="Firek B.A."/>
            <person name="Baker R."/>
            <person name="Thomas B.C."/>
            <person name="Morowitz M.J."/>
            <person name="Banfield J.F."/>
        </authorList>
    </citation>
    <scope>NUCLEOTIDE SEQUENCE [LARGE SCALE GENOMIC DNA]</scope>
    <source>
        <strain evidence="2">S2_005_001_R2_27</strain>
    </source>
</reference>
<comment type="caution">
    <text evidence="2">The sequence shown here is derived from an EMBL/GenBank/DDBJ whole genome shotgun (WGS) entry which is preliminary data.</text>
</comment>
<gene>
    <name evidence="2" type="ORF">DI549_15645</name>
</gene>
<keyword evidence="1" id="KW-1133">Transmembrane helix</keyword>
<evidence type="ECO:0000313" key="2">
    <source>
        <dbReference type="EMBL" id="PZQ80920.1"/>
    </source>
</evidence>
<organism evidence="2 3">
    <name type="scientific">Ancylobacter novellus</name>
    <name type="common">Thiobacillus novellus</name>
    <dbReference type="NCBI Taxonomy" id="921"/>
    <lineage>
        <taxon>Bacteria</taxon>
        <taxon>Pseudomonadati</taxon>
        <taxon>Pseudomonadota</taxon>
        <taxon>Alphaproteobacteria</taxon>
        <taxon>Hyphomicrobiales</taxon>
        <taxon>Xanthobacteraceae</taxon>
        <taxon>Ancylobacter</taxon>
    </lineage>
</organism>
<evidence type="ECO:0000256" key="1">
    <source>
        <dbReference type="SAM" id="Phobius"/>
    </source>
</evidence>
<name>A0A2W5T283_ANCNO</name>
<feature type="transmembrane region" description="Helical" evidence="1">
    <location>
        <begin position="17"/>
        <end position="37"/>
    </location>
</feature>
<dbReference type="Proteomes" id="UP000248887">
    <property type="component" value="Unassembled WGS sequence"/>
</dbReference>